<organism evidence="12 13">
    <name type="scientific">Candidatus Segetimicrobium genomatis</name>
    <dbReference type="NCBI Taxonomy" id="2569760"/>
    <lineage>
        <taxon>Bacteria</taxon>
        <taxon>Bacillati</taxon>
        <taxon>Candidatus Sysuimicrobiota</taxon>
        <taxon>Candidatus Sysuimicrobiia</taxon>
        <taxon>Candidatus Sysuimicrobiales</taxon>
        <taxon>Candidatus Segetimicrobiaceae</taxon>
        <taxon>Candidatus Segetimicrobium</taxon>
    </lineage>
</organism>
<feature type="site" description="Interaction with tRNA" evidence="9">
    <location>
        <position position="127"/>
    </location>
</feature>
<evidence type="ECO:0000256" key="5">
    <source>
        <dbReference type="ARBA" id="ARBA00022840"/>
    </source>
</evidence>
<feature type="active site" description="Nucleophile" evidence="9">
    <location>
        <position position="102"/>
    </location>
</feature>
<keyword evidence="2 9" id="KW-0808">Transferase</keyword>
<dbReference type="InterPro" id="IPR046884">
    <property type="entry name" value="MnmA-like_central"/>
</dbReference>
<feature type="domain" description="tRNA-specific 2-thiouridylase MnmA-like central" evidence="11">
    <location>
        <begin position="219"/>
        <end position="272"/>
    </location>
</feature>
<dbReference type="Pfam" id="PF20258">
    <property type="entry name" value="tRNA_Me_trans_C"/>
    <property type="match status" value="1"/>
</dbReference>
<dbReference type="InterPro" id="IPR023382">
    <property type="entry name" value="MnmA-like_central_sf"/>
</dbReference>
<evidence type="ECO:0000256" key="8">
    <source>
        <dbReference type="ARBA" id="ARBA00051542"/>
    </source>
</evidence>
<feature type="binding site" evidence="9">
    <location>
        <position position="33"/>
    </location>
    <ligand>
        <name>ATP</name>
        <dbReference type="ChEBI" id="CHEBI:30616"/>
    </ligand>
</feature>
<feature type="site" description="Interaction with tRNA" evidence="9">
    <location>
        <position position="338"/>
    </location>
</feature>
<dbReference type="NCBIfam" id="NF001138">
    <property type="entry name" value="PRK00143.1"/>
    <property type="match status" value="1"/>
</dbReference>
<evidence type="ECO:0000313" key="13">
    <source>
        <dbReference type="Proteomes" id="UP000320048"/>
    </source>
</evidence>
<evidence type="ECO:0000256" key="1">
    <source>
        <dbReference type="ARBA" id="ARBA00022555"/>
    </source>
</evidence>
<dbReference type="Proteomes" id="UP000320048">
    <property type="component" value="Unassembled WGS sequence"/>
</dbReference>
<dbReference type="AlphaFoldDB" id="A0A537JD59"/>
<dbReference type="CDD" id="cd01998">
    <property type="entry name" value="MnmA_TRMU-like"/>
    <property type="match status" value="1"/>
</dbReference>
<evidence type="ECO:0000256" key="4">
    <source>
        <dbReference type="ARBA" id="ARBA00022741"/>
    </source>
</evidence>
<keyword evidence="6 9" id="KW-0694">RNA-binding</keyword>
<comment type="subcellular location">
    <subcellularLocation>
        <location evidence="9">Cytoplasm</location>
    </subcellularLocation>
</comment>
<evidence type="ECO:0000256" key="9">
    <source>
        <dbReference type="HAMAP-Rule" id="MF_00144"/>
    </source>
</evidence>
<dbReference type="Pfam" id="PF20259">
    <property type="entry name" value="tRNA_Me_trans_M"/>
    <property type="match status" value="1"/>
</dbReference>
<dbReference type="InterPro" id="IPR004506">
    <property type="entry name" value="MnmA-like"/>
</dbReference>
<dbReference type="NCBIfam" id="TIGR00420">
    <property type="entry name" value="trmU"/>
    <property type="match status" value="1"/>
</dbReference>
<dbReference type="InterPro" id="IPR014729">
    <property type="entry name" value="Rossmann-like_a/b/a_fold"/>
</dbReference>
<feature type="binding site" evidence="9">
    <location>
        <begin position="7"/>
        <end position="14"/>
    </location>
    <ligand>
        <name>ATP</name>
        <dbReference type="ChEBI" id="CHEBI:30616"/>
    </ligand>
</feature>
<keyword evidence="4 9" id="KW-0547">Nucleotide-binding</keyword>
<dbReference type="FunFam" id="3.40.50.620:FF:000115">
    <property type="entry name" value="tRNA-specific 2-thiouridylase MnmA"/>
    <property type="match status" value="1"/>
</dbReference>
<reference evidence="12 13" key="1">
    <citation type="journal article" date="2019" name="Nat. Microbiol.">
        <title>Mediterranean grassland soil C-N compound turnover is dependent on rainfall and depth, and is mediated by genomically divergent microorganisms.</title>
        <authorList>
            <person name="Diamond S."/>
            <person name="Andeer P.F."/>
            <person name="Li Z."/>
            <person name="Crits-Christoph A."/>
            <person name="Burstein D."/>
            <person name="Anantharaman K."/>
            <person name="Lane K.R."/>
            <person name="Thomas B.C."/>
            <person name="Pan C."/>
            <person name="Northen T.R."/>
            <person name="Banfield J.F."/>
        </authorList>
    </citation>
    <scope>NUCLEOTIDE SEQUENCE [LARGE SCALE GENOMIC DNA]</scope>
    <source>
        <strain evidence="12">NP_7</strain>
    </source>
</reference>
<dbReference type="HAMAP" id="MF_00144">
    <property type="entry name" value="tRNA_thiouridyl_MnmA"/>
    <property type="match status" value="1"/>
</dbReference>
<accession>A0A537JD59</accession>
<keyword evidence="7 9" id="KW-1015">Disulfide bond</keyword>
<evidence type="ECO:0000259" key="11">
    <source>
        <dbReference type="Pfam" id="PF20259"/>
    </source>
</evidence>
<dbReference type="GO" id="GO:0002143">
    <property type="term" value="P:tRNA wobble position uridine thiolation"/>
    <property type="evidence" value="ECO:0007669"/>
    <property type="project" value="TreeGrafter"/>
</dbReference>
<dbReference type="Pfam" id="PF03054">
    <property type="entry name" value="tRNA_Me_trans"/>
    <property type="match status" value="1"/>
</dbReference>
<feature type="binding site" evidence="9">
    <location>
        <position position="126"/>
    </location>
    <ligand>
        <name>ATP</name>
        <dbReference type="ChEBI" id="CHEBI:30616"/>
    </ligand>
</feature>
<feature type="active site" description="Cysteine persulfide intermediate" evidence="9">
    <location>
        <position position="199"/>
    </location>
</feature>
<evidence type="ECO:0000313" key="12">
    <source>
        <dbReference type="EMBL" id="TMI81465.1"/>
    </source>
</evidence>
<keyword evidence="9" id="KW-0963">Cytoplasm</keyword>
<dbReference type="SUPFAM" id="SSF52402">
    <property type="entry name" value="Adenine nucleotide alpha hydrolases-like"/>
    <property type="match status" value="1"/>
</dbReference>
<dbReference type="GO" id="GO:0000049">
    <property type="term" value="F:tRNA binding"/>
    <property type="evidence" value="ECO:0007669"/>
    <property type="project" value="UniProtKB-KW"/>
</dbReference>
<feature type="domain" description="tRNA-specific 2-thiouridylase MnmA-like C-terminal" evidence="10">
    <location>
        <begin position="280"/>
        <end position="354"/>
    </location>
</feature>
<evidence type="ECO:0000256" key="3">
    <source>
        <dbReference type="ARBA" id="ARBA00022694"/>
    </source>
</evidence>
<dbReference type="Gene3D" id="2.40.30.10">
    <property type="entry name" value="Translation factors"/>
    <property type="match status" value="1"/>
</dbReference>
<comment type="catalytic activity">
    <reaction evidence="8 9">
        <text>S-sulfanyl-L-cysteinyl-[protein] + uridine(34) in tRNA + AH2 + ATP = 2-thiouridine(34) in tRNA + L-cysteinyl-[protein] + A + AMP + diphosphate + H(+)</text>
        <dbReference type="Rhea" id="RHEA:47032"/>
        <dbReference type="Rhea" id="RHEA-COMP:10131"/>
        <dbReference type="Rhea" id="RHEA-COMP:11726"/>
        <dbReference type="Rhea" id="RHEA-COMP:11727"/>
        <dbReference type="Rhea" id="RHEA-COMP:11728"/>
        <dbReference type="ChEBI" id="CHEBI:13193"/>
        <dbReference type="ChEBI" id="CHEBI:15378"/>
        <dbReference type="ChEBI" id="CHEBI:17499"/>
        <dbReference type="ChEBI" id="CHEBI:29950"/>
        <dbReference type="ChEBI" id="CHEBI:30616"/>
        <dbReference type="ChEBI" id="CHEBI:33019"/>
        <dbReference type="ChEBI" id="CHEBI:61963"/>
        <dbReference type="ChEBI" id="CHEBI:65315"/>
        <dbReference type="ChEBI" id="CHEBI:87170"/>
        <dbReference type="ChEBI" id="CHEBI:456215"/>
        <dbReference type="EC" id="2.8.1.13"/>
    </reaction>
</comment>
<sequence>MARAAVAMSGGVDSAVAAALLLAEGHEVVGFTMNLWPTWVSQDEGGQGCCGIGAIDDARSVARRLGIRHYVLNLRAEFERDVIGYFAGEYARGRTPNPCIACNKAIKFDLLLRRVRGVGMELLATGHYARVDRTADGRYRLLRAVDRHKDQSYVLAALTQDQLAHLRFPVGAYTKPQIREIARGLGLGVADKPDSQEICFVPGGDYAAVVKRLAPEGLRPGPIYDLEGRLLGEHRGLARYTVGQRRGLGLGGGSAWYVARIDRGRNALTVGDEASVQCPELVAGEVNWVAIPRLEGPRTASVRIRHASADVPAVIAPAPGGRVAVRFEVPPRAAAPGQAVAFYDGEIVLGGGVIEEAGSRSPAPEAEVAGASRR</sequence>
<evidence type="ECO:0000256" key="6">
    <source>
        <dbReference type="ARBA" id="ARBA00022884"/>
    </source>
</evidence>
<dbReference type="PANTHER" id="PTHR11933:SF5">
    <property type="entry name" value="MITOCHONDRIAL TRNA-SPECIFIC 2-THIOURIDYLASE 1"/>
    <property type="match status" value="1"/>
</dbReference>
<dbReference type="Gene3D" id="3.40.50.620">
    <property type="entry name" value="HUPs"/>
    <property type="match status" value="1"/>
</dbReference>
<evidence type="ECO:0000256" key="2">
    <source>
        <dbReference type="ARBA" id="ARBA00022679"/>
    </source>
</evidence>
<feature type="disulfide bond" description="Alternate" evidence="9">
    <location>
        <begin position="102"/>
        <end position="199"/>
    </location>
</feature>
<comment type="similarity">
    <text evidence="9">Belongs to the MnmA/TRMU family.</text>
</comment>
<keyword evidence="1 9" id="KW-0820">tRNA-binding</keyword>
<dbReference type="EMBL" id="VBAO01000171">
    <property type="protein sequence ID" value="TMI81465.1"/>
    <property type="molecule type" value="Genomic_DNA"/>
</dbReference>
<keyword evidence="5 9" id="KW-0067">ATP-binding</keyword>
<evidence type="ECO:0000259" key="10">
    <source>
        <dbReference type="Pfam" id="PF20258"/>
    </source>
</evidence>
<dbReference type="GO" id="GO:0103016">
    <property type="term" value="F:tRNA-uridine 2-sulfurtransferase activity"/>
    <property type="evidence" value="ECO:0007669"/>
    <property type="project" value="UniProtKB-EC"/>
</dbReference>
<keyword evidence="3 9" id="KW-0819">tRNA processing</keyword>
<dbReference type="Gene3D" id="2.30.30.280">
    <property type="entry name" value="Adenine nucleotide alpha hydrolases-like domains"/>
    <property type="match status" value="1"/>
</dbReference>
<name>A0A537JD59_9BACT</name>
<feature type="region of interest" description="Interaction with tRNA" evidence="9">
    <location>
        <begin position="149"/>
        <end position="151"/>
    </location>
</feature>
<protein>
    <recommendedName>
        <fullName evidence="9">tRNA-specific 2-thiouridylase MnmA</fullName>
        <ecNumber evidence="9">2.8.1.13</ecNumber>
    </recommendedName>
</protein>
<dbReference type="InterPro" id="IPR046885">
    <property type="entry name" value="MnmA-like_C"/>
</dbReference>
<dbReference type="EC" id="2.8.1.13" evidence="9"/>
<comment type="caution">
    <text evidence="12">The sequence shown here is derived from an EMBL/GenBank/DDBJ whole genome shotgun (WGS) entry which is preliminary data.</text>
</comment>
<comment type="function">
    <text evidence="9">Catalyzes the 2-thiolation of uridine at the wobble position (U34) of tRNA, leading to the formation of s(2)U34.</text>
</comment>
<evidence type="ECO:0000256" key="7">
    <source>
        <dbReference type="ARBA" id="ARBA00023157"/>
    </source>
</evidence>
<proteinExistence type="inferred from homology"/>
<gene>
    <name evidence="9 12" type="primary">mnmA</name>
    <name evidence="12" type="ORF">E6H04_06565</name>
</gene>
<comment type="caution">
    <text evidence="9">Lacks conserved residue(s) required for the propagation of feature annotation.</text>
</comment>
<dbReference type="GO" id="GO:0005524">
    <property type="term" value="F:ATP binding"/>
    <property type="evidence" value="ECO:0007669"/>
    <property type="project" value="UniProtKB-KW"/>
</dbReference>
<dbReference type="PANTHER" id="PTHR11933">
    <property type="entry name" value="TRNA 5-METHYLAMINOMETHYL-2-THIOURIDYLATE -METHYLTRANSFERASE"/>
    <property type="match status" value="1"/>
</dbReference>
<dbReference type="GO" id="GO:0005737">
    <property type="term" value="C:cytoplasm"/>
    <property type="evidence" value="ECO:0007669"/>
    <property type="project" value="UniProtKB-SubCell"/>
</dbReference>